<evidence type="ECO:0000313" key="1">
    <source>
        <dbReference type="EMBL" id="KAI3800912.1"/>
    </source>
</evidence>
<reference evidence="2" key="1">
    <citation type="journal article" date="2022" name="Mol. Ecol. Resour.">
        <title>The genomes of chicory, endive, great burdock and yacon provide insights into Asteraceae palaeo-polyploidization history and plant inulin production.</title>
        <authorList>
            <person name="Fan W."/>
            <person name="Wang S."/>
            <person name="Wang H."/>
            <person name="Wang A."/>
            <person name="Jiang F."/>
            <person name="Liu H."/>
            <person name="Zhao H."/>
            <person name="Xu D."/>
            <person name="Zhang Y."/>
        </authorList>
    </citation>
    <scope>NUCLEOTIDE SEQUENCE [LARGE SCALE GENOMIC DNA]</scope>
    <source>
        <strain evidence="2">cv. Yunnan</strain>
    </source>
</reference>
<proteinExistence type="predicted"/>
<gene>
    <name evidence="1" type="ORF">L1987_29012</name>
</gene>
<dbReference type="EMBL" id="CM042027">
    <property type="protein sequence ID" value="KAI3800912.1"/>
    <property type="molecule type" value="Genomic_DNA"/>
</dbReference>
<reference evidence="1 2" key="2">
    <citation type="journal article" date="2022" name="Mol. Ecol. Resour.">
        <title>The genomes of chicory, endive, great burdock and yacon provide insights into Asteraceae paleo-polyploidization history and plant inulin production.</title>
        <authorList>
            <person name="Fan W."/>
            <person name="Wang S."/>
            <person name="Wang H."/>
            <person name="Wang A."/>
            <person name="Jiang F."/>
            <person name="Liu H."/>
            <person name="Zhao H."/>
            <person name="Xu D."/>
            <person name="Zhang Y."/>
        </authorList>
    </citation>
    <scope>NUCLEOTIDE SEQUENCE [LARGE SCALE GENOMIC DNA]</scope>
    <source>
        <strain evidence="2">cv. Yunnan</strain>
        <tissue evidence="1">Leaves</tissue>
    </source>
</reference>
<dbReference type="Proteomes" id="UP001056120">
    <property type="component" value="Linkage Group LG10"/>
</dbReference>
<sequence>MILQKKATILEAAIDGFADEGFVGSILYAFGIPDSILPISFSSSMLKMISNGIGDEADVDGSLGEMELEMKQTWIMISSYSCTMCDECDNPCQPPPSPSPPPPSADTNCPPPPSPPCSGGNSPPSTPSVPNFPHQLPAVATVNQLRLPPIQFSRIFRSTIIIHRLLIQFPFN</sequence>
<comment type="caution">
    <text evidence="1">The sequence shown here is derived from an EMBL/GenBank/DDBJ whole genome shotgun (WGS) entry which is preliminary data.</text>
</comment>
<name>A0ACB9HZD1_9ASTR</name>
<evidence type="ECO:0000313" key="2">
    <source>
        <dbReference type="Proteomes" id="UP001056120"/>
    </source>
</evidence>
<protein>
    <submittedName>
        <fullName evidence="1">Uncharacterized protein</fullName>
    </submittedName>
</protein>
<organism evidence="1 2">
    <name type="scientific">Smallanthus sonchifolius</name>
    <dbReference type="NCBI Taxonomy" id="185202"/>
    <lineage>
        <taxon>Eukaryota</taxon>
        <taxon>Viridiplantae</taxon>
        <taxon>Streptophyta</taxon>
        <taxon>Embryophyta</taxon>
        <taxon>Tracheophyta</taxon>
        <taxon>Spermatophyta</taxon>
        <taxon>Magnoliopsida</taxon>
        <taxon>eudicotyledons</taxon>
        <taxon>Gunneridae</taxon>
        <taxon>Pentapetalae</taxon>
        <taxon>asterids</taxon>
        <taxon>campanulids</taxon>
        <taxon>Asterales</taxon>
        <taxon>Asteraceae</taxon>
        <taxon>Asteroideae</taxon>
        <taxon>Heliantheae alliance</taxon>
        <taxon>Millerieae</taxon>
        <taxon>Smallanthus</taxon>
    </lineage>
</organism>
<accession>A0ACB9HZD1</accession>
<keyword evidence="2" id="KW-1185">Reference proteome</keyword>